<feature type="non-terminal residue" evidence="1">
    <location>
        <position position="1"/>
    </location>
</feature>
<accession>X0TEW0</accession>
<proteinExistence type="predicted"/>
<sequence length="210" mass="21190">RIRPSSAIQSQISVAGGLLSKSAGEITLAVPAVLGEFSATGLVSFDDSTGEIGLTASSVRNQLSAASGALVQYDASNGQIDLTPTTVQNQISVSGGLLAKSAGEISLSSASVRSQISAASPGGDTNLLAYNSGVGEASVLLSSIRKEFASQSLTANTWATLNHGLGKKLVHVSAMASNGDLIQLEVNYVDTNNARVKAATGITADIAISL</sequence>
<reference evidence="1" key="1">
    <citation type="journal article" date="2014" name="Front. Microbiol.">
        <title>High frequency of phylogenetically diverse reductive dehalogenase-homologous genes in deep subseafloor sedimentary metagenomes.</title>
        <authorList>
            <person name="Kawai M."/>
            <person name="Futagami T."/>
            <person name="Toyoda A."/>
            <person name="Takaki Y."/>
            <person name="Nishi S."/>
            <person name="Hori S."/>
            <person name="Arai W."/>
            <person name="Tsubouchi T."/>
            <person name="Morono Y."/>
            <person name="Uchiyama I."/>
            <person name="Ito T."/>
            <person name="Fujiyama A."/>
            <person name="Inagaki F."/>
            <person name="Takami H."/>
        </authorList>
    </citation>
    <scope>NUCLEOTIDE SEQUENCE</scope>
    <source>
        <strain evidence="1">Expedition CK06-06</strain>
    </source>
</reference>
<dbReference type="AlphaFoldDB" id="X0TEW0"/>
<gene>
    <name evidence="1" type="ORF">S01H1_08191</name>
</gene>
<organism evidence="1">
    <name type="scientific">marine sediment metagenome</name>
    <dbReference type="NCBI Taxonomy" id="412755"/>
    <lineage>
        <taxon>unclassified sequences</taxon>
        <taxon>metagenomes</taxon>
        <taxon>ecological metagenomes</taxon>
    </lineage>
</organism>
<evidence type="ECO:0000313" key="1">
    <source>
        <dbReference type="EMBL" id="GAF74585.1"/>
    </source>
</evidence>
<name>X0TEW0_9ZZZZ</name>
<protein>
    <submittedName>
        <fullName evidence="1">Uncharacterized protein</fullName>
    </submittedName>
</protein>
<comment type="caution">
    <text evidence="1">The sequence shown here is derived from an EMBL/GenBank/DDBJ whole genome shotgun (WGS) entry which is preliminary data.</text>
</comment>
<dbReference type="EMBL" id="BARS01004204">
    <property type="protein sequence ID" value="GAF74585.1"/>
    <property type="molecule type" value="Genomic_DNA"/>
</dbReference>